<dbReference type="Pfam" id="PF13087">
    <property type="entry name" value="AAA_12"/>
    <property type="match status" value="1"/>
</dbReference>
<dbReference type="InterPro" id="IPR041679">
    <property type="entry name" value="DNA2/NAM7-like_C"/>
</dbReference>
<feature type="compositionally biased region" description="Basic and acidic residues" evidence="6">
    <location>
        <begin position="2151"/>
        <end position="2162"/>
    </location>
</feature>
<dbReference type="Proteomes" id="UP001201980">
    <property type="component" value="Unassembled WGS sequence"/>
</dbReference>
<dbReference type="EMBL" id="JAKWBI020000118">
    <property type="protein sequence ID" value="KAJ2902248.1"/>
    <property type="molecule type" value="Genomic_DNA"/>
</dbReference>
<evidence type="ECO:0000256" key="5">
    <source>
        <dbReference type="SAM" id="Coils"/>
    </source>
</evidence>
<dbReference type="PANTHER" id="PTHR43392:SF2">
    <property type="entry name" value="AAA-TYPE ATPASE FAMILY PROTEIN _ ANKYRIN REPEAT FAMILY PROTEIN"/>
    <property type="match status" value="1"/>
</dbReference>
<evidence type="ECO:0000256" key="3">
    <source>
        <dbReference type="ARBA" id="ARBA00022806"/>
    </source>
</evidence>
<dbReference type="InterPro" id="IPR003593">
    <property type="entry name" value="AAA+_ATPase"/>
</dbReference>
<dbReference type="CDD" id="cd00009">
    <property type="entry name" value="AAA"/>
    <property type="match status" value="2"/>
</dbReference>
<gene>
    <name evidence="8" type="ORF">MKZ38_000789</name>
</gene>
<keyword evidence="9" id="KW-1185">Reference proteome</keyword>
<dbReference type="InterPro" id="IPR000641">
    <property type="entry name" value="CbxX/CfxQ"/>
</dbReference>
<feature type="region of interest" description="Disordered" evidence="6">
    <location>
        <begin position="2106"/>
        <end position="2199"/>
    </location>
</feature>
<keyword evidence="4" id="KW-0067">ATP-binding</keyword>
<feature type="domain" description="AAA+ ATPase" evidence="7">
    <location>
        <begin position="1307"/>
        <end position="1441"/>
    </location>
</feature>
<feature type="region of interest" description="Disordered" evidence="6">
    <location>
        <begin position="2325"/>
        <end position="2353"/>
    </location>
</feature>
<feature type="domain" description="AAA+ ATPase" evidence="7">
    <location>
        <begin position="1589"/>
        <end position="1834"/>
    </location>
</feature>
<dbReference type="PRINTS" id="PR00819">
    <property type="entry name" value="CBXCFQXSUPER"/>
</dbReference>
<reference evidence="8" key="1">
    <citation type="submission" date="2022-07" db="EMBL/GenBank/DDBJ databases">
        <title>Draft genome sequence of Zalerion maritima ATCC 34329, a (micro)plastics degrading marine fungus.</title>
        <authorList>
            <person name="Paco A."/>
            <person name="Goncalves M.F.M."/>
            <person name="Rocha-Santos T.A.P."/>
            <person name="Alves A."/>
        </authorList>
    </citation>
    <scope>NUCLEOTIDE SEQUENCE</scope>
    <source>
        <strain evidence="8">ATCC 34329</strain>
    </source>
</reference>
<dbReference type="InterPro" id="IPR047187">
    <property type="entry name" value="SF1_C_Upf1"/>
</dbReference>
<dbReference type="CDD" id="cd18808">
    <property type="entry name" value="SF1_C_Upf1"/>
    <property type="match status" value="1"/>
</dbReference>
<dbReference type="SUPFAM" id="SSF52540">
    <property type="entry name" value="P-loop containing nucleoside triphosphate hydrolases"/>
    <property type="match status" value="4"/>
</dbReference>
<evidence type="ECO:0000256" key="2">
    <source>
        <dbReference type="ARBA" id="ARBA00022741"/>
    </source>
</evidence>
<dbReference type="InterPro" id="IPR041677">
    <property type="entry name" value="DNA2/NAM7_AAA_11"/>
</dbReference>
<name>A0AAD5RSE3_9PEZI</name>
<feature type="compositionally biased region" description="Polar residues" evidence="6">
    <location>
        <begin position="2112"/>
        <end position="2124"/>
    </location>
</feature>
<feature type="domain" description="AAA+ ATPase" evidence="7">
    <location>
        <begin position="1866"/>
        <end position="2003"/>
    </location>
</feature>
<dbReference type="Gene3D" id="3.40.50.300">
    <property type="entry name" value="P-loop containing nucleotide triphosphate hydrolases"/>
    <property type="match status" value="5"/>
</dbReference>
<organism evidence="8 9">
    <name type="scientific">Zalerion maritima</name>
    <dbReference type="NCBI Taxonomy" id="339359"/>
    <lineage>
        <taxon>Eukaryota</taxon>
        <taxon>Fungi</taxon>
        <taxon>Dikarya</taxon>
        <taxon>Ascomycota</taxon>
        <taxon>Pezizomycotina</taxon>
        <taxon>Sordariomycetes</taxon>
        <taxon>Lulworthiomycetidae</taxon>
        <taxon>Lulworthiales</taxon>
        <taxon>Lulworthiaceae</taxon>
        <taxon>Zalerion</taxon>
    </lineage>
</organism>
<keyword evidence="5" id="KW-0175">Coiled coil</keyword>
<proteinExistence type="inferred from homology"/>
<feature type="compositionally biased region" description="Basic and acidic residues" evidence="6">
    <location>
        <begin position="2187"/>
        <end position="2199"/>
    </location>
</feature>
<dbReference type="Gene3D" id="1.10.8.60">
    <property type="match status" value="1"/>
</dbReference>
<dbReference type="Pfam" id="PF13086">
    <property type="entry name" value="AAA_11"/>
    <property type="match status" value="1"/>
</dbReference>
<dbReference type="InterPro" id="IPR041627">
    <property type="entry name" value="AAA_lid_6"/>
</dbReference>
<dbReference type="GO" id="GO:0005524">
    <property type="term" value="F:ATP binding"/>
    <property type="evidence" value="ECO:0007669"/>
    <property type="project" value="UniProtKB-KW"/>
</dbReference>
<keyword evidence="3" id="KW-0347">Helicase</keyword>
<feature type="region of interest" description="Disordered" evidence="6">
    <location>
        <begin position="1227"/>
        <end position="1256"/>
    </location>
</feature>
<dbReference type="FunFam" id="3.40.50.300:FF:000216">
    <property type="entry name" value="Type VII secretion ATPase EccA"/>
    <property type="match status" value="3"/>
</dbReference>
<evidence type="ECO:0000256" key="6">
    <source>
        <dbReference type="SAM" id="MobiDB-lite"/>
    </source>
</evidence>
<comment type="similarity">
    <text evidence="1">Belongs to the CbxX/CfxQ family.</text>
</comment>
<dbReference type="GO" id="GO:0016887">
    <property type="term" value="F:ATP hydrolysis activity"/>
    <property type="evidence" value="ECO:0007669"/>
    <property type="project" value="InterPro"/>
</dbReference>
<evidence type="ECO:0000313" key="9">
    <source>
        <dbReference type="Proteomes" id="UP001201980"/>
    </source>
</evidence>
<dbReference type="InterPro" id="IPR003959">
    <property type="entry name" value="ATPase_AAA_core"/>
</dbReference>
<comment type="caution">
    <text evidence="8">The sequence shown here is derived from an EMBL/GenBank/DDBJ whole genome shotgun (WGS) entry which is preliminary data.</text>
</comment>
<dbReference type="FunFam" id="1.10.8.60:FF:000160">
    <property type="entry name" value="WGS project CABT00000000 data, contig 2.55"/>
    <property type="match status" value="1"/>
</dbReference>
<dbReference type="Pfam" id="PF00004">
    <property type="entry name" value="AAA"/>
    <property type="match status" value="3"/>
</dbReference>
<dbReference type="PANTHER" id="PTHR43392">
    <property type="entry name" value="AAA-TYPE ATPASE FAMILY PROTEIN / ANKYRIN REPEAT FAMILY PROTEIN"/>
    <property type="match status" value="1"/>
</dbReference>
<dbReference type="FunFam" id="3.40.50.300:FF:001660">
    <property type="entry name" value="NF-X1 finger and helicase protein, putative"/>
    <property type="match status" value="1"/>
</dbReference>
<protein>
    <submittedName>
        <fullName evidence="8">Stage V sporulation protein K</fullName>
    </submittedName>
</protein>
<evidence type="ECO:0000256" key="1">
    <source>
        <dbReference type="ARBA" id="ARBA00010378"/>
    </source>
</evidence>
<accession>A0AAD5RSE3</accession>
<dbReference type="Pfam" id="PF17866">
    <property type="entry name" value="AAA_lid_6"/>
    <property type="match status" value="2"/>
</dbReference>
<evidence type="ECO:0000256" key="4">
    <source>
        <dbReference type="ARBA" id="ARBA00022840"/>
    </source>
</evidence>
<dbReference type="InterPro" id="IPR050773">
    <property type="entry name" value="CbxX/CfxQ_RuBisCO_ESX"/>
</dbReference>
<dbReference type="SMART" id="SM00382">
    <property type="entry name" value="AAA"/>
    <property type="match status" value="3"/>
</dbReference>
<evidence type="ECO:0000259" key="7">
    <source>
        <dbReference type="SMART" id="SM00382"/>
    </source>
</evidence>
<dbReference type="GO" id="GO:0004386">
    <property type="term" value="F:helicase activity"/>
    <property type="evidence" value="ECO:0007669"/>
    <property type="project" value="InterPro"/>
</dbReference>
<feature type="compositionally biased region" description="Basic residues" evidence="6">
    <location>
        <begin position="2343"/>
        <end position="2353"/>
    </location>
</feature>
<sequence>MSAPGDRRIAKLTKLFHVVCEGKELLNVNEAKLFLEACRSRPSPSNCVEKLISRLRGLRRSMTIDTSPAFVTANTVPFVQFISDPSVASIADGSLLQQTLVEIVEPPTLWSVLMKLFSQHALDEEGLLAFAWLLSELVSLPPRTGLDFGKDGEAVMRDGSLQKSSSHAVRTLHSRIQHRLRIRTTASAASSRYAPGGRHDNDHADFHDVEVLPTADEFMSKEKPYYRTAREVEDADCEMKPGMHLDNQFRLLREDMLPELRESLQAAIEKKKGGRRAQILSDLRLEGIFLVDTRGKQQKCSIEVSCGKGMEALPRGKEQRTKFIKESPWFLKHQSFGALCRNDEIVAFAFVDRIHDGLLKEPPLFGLQFPDDAGLRRSLMALKFPQHSRFIVVDTPVFAYEPVLKGLQNMTELPFEAQLLDLTSVCGHGDTHAEFRSTANAYRARLESGQRIRVSSRGKEVTLDDSQAECIINFLTHPVSIGLGPPGRFYAYPIYTCTGKSFSGAQIVKHAMELTGYKVLIITYTHHALDDALSHLLGVGIQANDIVRLGSKAKATETTASMALSEQDSAFRRSHTSWDVINKKKAKATDLATKIRSLFREFCDARDSMDSFKELWEFSETDAHFFNAFDVPQEQNGFKVAGRRNRVVQSSYLFNRWARGNDAGIFNKHAACSDMRVWGMPYQRRLELLTKWSRDLVEGRSADFQEAVSQYNAIQDEVKTLLEDRDIHILASKRVIGCTTTAAAKYHRIIKAAKPDIVVVEEAGEILESHVLVALTPTVKQLVLIGDHKQLRPKVNNYGLTVEKGDGYDLNKSLFERLILQGMSHVALTLQHRSHPDLSKNIRELTYPHLEDGPKTSSLEPIRGLRDRLVFVNHDKLEDDESRLREKRDPTMKSSKKNTYEAQMVLRCVRFLVQQGYKTDDIVVLTPYLGQLFVLKDLLSGEHDPWLDDIDSYELIRAGLVSEAAGKLAKKRLRISTVDNYQGEECDIVIVSTTRSNENGDIGFMAAPERLNVLLSRARKGLIMIGNMATFLRSRKGTTAWPKLFDMLRRDCHLYDGLPVMCQQHPEKKALLREPMDFDRYAPDGGCAEPCDTMLSCRVHRCPRRCHRLADHTQTSCNERVEKTCKRGHKYKIACRLQNETCRKCLEEDKETERRAKRDLSLERDRIRRQAKYKQELQEIQDEIDHEKRKIRYREEQNDQAKQIQAEREALASIKATVARVQKKDMMENAKKQEARSAPNPESHPLSDLPSNAKEEWDSLKELEGASNTILDELMGMIGLEEVKAEFLNIKSRVDTSIRQDIQLTKERFSASLLGNPGTGKTTVARLYAKFLTSVGVIPGSIFEETTGASLANEGVSGCKKLLEKILNNGGGVLFVDEAYQLTSGQNPGGGAILDFLLAEVENLTGKVVFVLAGYNKQMESFFAHNPGIPSRFPVEMKFSDYTDDELLRIMELKIRSKFQGRMKSDDGPRGLYFRIASRRLGRGRGTEGFGNARAVENIVVRICTRQAVRLRRERQRKQNVGKGPDDLFLTQEDIIGPEPGEAVKKSDAWRKLQSLIGLKAVKQAIQTLLDTLGQNYKRELKEEPPIEYSLNKVFLGNPGTGKTTVAKLYGEILADLGLLSKREVVTKVPADFVGAALGQSEKQTKGILESTVGKVLVIDEAYALYGGGDSQGATSDPYKTAVVDTIVSQVHNVPGDDRCVLLLGYKDELEKMFQNVNPGFSRRFPLASAFEFEDFDEEGLGKVLDLRLKQEAFSATPQARKIALEVLNRARSRPKFGNGGEVQNVLDAAKARHQQAYSSGKTPHAAVLGPCDFDPDFDRDARSDTNIDMLFAADVGREAVVAKLKKYQQAVKATKSLGMDPKEAAPFNFLFRGPPGTGKTTTAKKIGKVFYDMGFLATAEVVECSATDLMGQYVGQTGPKVQAQLDKALGRVLFIDEAYRLSQGAYGKEAMDELVDAATKEKYERKLIIILAGYDHDINALMAMNPGLTSRFPETIEFRHMQPVECTKLLVKSMRQRGDELKSKGKGRMLDISALEKPASTLHPFLSGMFEELSQLSGWANARDVLTLANSLWRQTISPPTDLVVTEDMVRDVVGSMLRERKHRASASICPLSQPQVGGCQTQGPPPRKQPRVATENTITEQPPPEPQEEDKKVVETESVKPDGMGPNSGDARRDAGVSDEVWEQLQRDRKAEQEREAEYQQLLEEQKNSSDADRERIVRKVLEEEERRRKAAEIKQKLMVMGKCPAGFEWIEQDGDDVTWHERKRRTTSDDVRRRDTQHTTAALATTNPYHLKTLSTERKRRRVCISQGKPIATSLTTTTFCPNRGSEALNPAAATSAPGARHHTRGHDQP</sequence>
<dbReference type="InterPro" id="IPR027417">
    <property type="entry name" value="P-loop_NTPase"/>
</dbReference>
<evidence type="ECO:0000313" key="8">
    <source>
        <dbReference type="EMBL" id="KAJ2902248.1"/>
    </source>
</evidence>
<keyword evidence="2" id="KW-0547">Nucleotide-binding</keyword>
<dbReference type="CDD" id="cd06008">
    <property type="entry name" value="NF-X1-zinc-finger"/>
    <property type="match status" value="1"/>
</dbReference>
<keyword evidence="3" id="KW-0378">Hydrolase</keyword>
<feature type="coiled-coil region" evidence="5">
    <location>
        <begin position="1143"/>
        <end position="1224"/>
    </location>
</feature>